<dbReference type="PANTHER" id="PTHR34796">
    <property type="entry name" value="EXPRESSED PROTEIN"/>
    <property type="match status" value="1"/>
</dbReference>
<reference evidence="2" key="1">
    <citation type="submission" date="2020-09" db="EMBL/GenBank/DDBJ databases">
        <title>Hoyosella lacisalsi sp. nov., a halotolerant actinobacterium isolated from soil of Lake Gudzhirganskoe.</title>
        <authorList>
            <person name="Yang Q."/>
            <person name="Guo P.Y."/>
            <person name="Liu S.W."/>
            <person name="Li F.N."/>
            <person name="Sun C.H."/>
        </authorList>
    </citation>
    <scope>NUCLEOTIDE SEQUENCE</scope>
    <source>
        <strain evidence="2">G463</strain>
    </source>
</reference>
<evidence type="ECO:0000313" key="2">
    <source>
        <dbReference type="EMBL" id="MBD8507643.1"/>
    </source>
</evidence>
<feature type="compositionally biased region" description="Basic and acidic residues" evidence="1">
    <location>
        <begin position="17"/>
        <end position="35"/>
    </location>
</feature>
<sequence length="184" mass="19531">MGAVRAWHDAVVTSSLPRDRDGDGRARNQRPRDCLGRPLPHGDAARECRHRIPAYTEAVQALRDADALLATGHPFHAHELLEDAWKAAPAGEAQAWRGLAQLAVGVTHAARGNAAGAGRLLERAAANIGASLEADGGIPPQLDGARLVALHRWCVERAAELSGTRKGAARWLVVPRLAEPGSEP</sequence>
<feature type="region of interest" description="Disordered" evidence="1">
    <location>
        <begin position="14"/>
        <end position="43"/>
    </location>
</feature>
<dbReference type="SUPFAM" id="SSF140663">
    <property type="entry name" value="TTHA0068-like"/>
    <property type="match status" value="1"/>
</dbReference>
<dbReference type="InterPro" id="IPR005500">
    <property type="entry name" value="DUF309"/>
</dbReference>
<dbReference type="Proteomes" id="UP000642993">
    <property type="component" value="Unassembled WGS sequence"/>
</dbReference>
<gene>
    <name evidence="2" type="ORF">HT102_14240</name>
</gene>
<accession>A0A927JEJ1</accession>
<dbReference type="Gene3D" id="1.10.3450.10">
    <property type="entry name" value="TTHA0068-like"/>
    <property type="match status" value="1"/>
</dbReference>
<evidence type="ECO:0000313" key="3">
    <source>
        <dbReference type="Proteomes" id="UP000642993"/>
    </source>
</evidence>
<comment type="caution">
    <text evidence="2">The sequence shown here is derived from an EMBL/GenBank/DDBJ whole genome shotgun (WGS) entry which is preliminary data.</text>
</comment>
<name>A0A927JEJ1_9ACTN</name>
<keyword evidence="3" id="KW-1185">Reference proteome</keyword>
<dbReference type="Pfam" id="PF03745">
    <property type="entry name" value="DUF309"/>
    <property type="match status" value="1"/>
</dbReference>
<proteinExistence type="predicted"/>
<evidence type="ECO:0000256" key="1">
    <source>
        <dbReference type="SAM" id="MobiDB-lite"/>
    </source>
</evidence>
<dbReference type="AlphaFoldDB" id="A0A927JEJ1"/>
<dbReference type="PANTHER" id="PTHR34796:SF1">
    <property type="entry name" value="EXPRESSED PROTEIN"/>
    <property type="match status" value="1"/>
</dbReference>
<dbReference type="InterPro" id="IPR023203">
    <property type="entry name" value="TTHA0068_sf"/>
</dbReference>
<organism evidence="2 3">
    <name type="scientific">Lolliginicoccus lacisalsi</name>
    <dbReference type="NCBI Taxonomy" id="2742202"/>
    <lineage>
        <taxon>Bacteria</taxon>
        <taxon>Bacillati</taxon>
        <taxon>Actinomycetota</taxon>
        <taxon>Actinomycetes</taxon>
        <taxon>Mycobacteriales</taxon>
        <taxon>Hoyosellaceae</taxon>
        <taxon>Lolliginicoccus</taxon>
    </lineage>
</organism>
<protein>
    <submittedName>
        <fullName evidence="2">DUF309 domain-containing protein</fullName>
    </submittedName>
</protein>
<dbReference type="EMBL" id="JACYWE010000009">
    <property type="protein sequence ID" value="MBD8507643.1"/>
    <property type="molecule type" value="Genomic_DNA"/>
</dbReference>